<dbReference type="EMBL" id="CP154795">
    <property type="protein sequence ID" value="XAN06392.1"/>
    <property type="molecule type" value="Genomic_DNA"/>
</dbReference>
<dbReference type="SUPFAM" id="SSF51735">
    <property type="entry name" value="NAD(P)-binding Rossmann-fold domains"/>
    <property type="match status" value="1"/>
</dbReference>
<dbReference type="Gene3D" id="3.40.50.720">
    <property type="entry name" value="NAD(P)-binding Rossmann-like Domain"/>
    <property type="match status" value="1"/>
</dbReference>
<protein>
    <submittedName>
        <fullName evidence="2">SDR family oxidoreductase</fullName>
    </submittedName>
</protein>
<dbReference type="InterPro" id="IPR036291">
    <property type="entry name" value="NAD(P)-bd_dom_sf"/>
</dbReference>
<evidence type="ECO:0000313" key="2">
    <source>
        <dbReference type="EMBL" id="XAN06392.1"/>
    </source>
</evidence>
<sequence length="218" mass="22992">MRIVVIGGHGKIALLLAPLLTQTGHRVEAWIRDPDQAATVEATGAEAVLADVEQLNVAEMTERLVGRDAVIWSAGAGGGNPRRTYAVDRDAAIRSMDAAVAARVSRYLMVSYTRSGRDPEVGPDDSFYPYAEAKATADAHLRQVPLNWTILGPGRLTDGNGTGLVEVGHHVTCGDTARANVARVALAVIGRSDLNGVSLFFRDGNVPIAEALQAVSVG</sequence>
<evidence type="ECO:0000259" key="1">
    <source>
        <dbReference type="Pfam" id="PF13460"/>
    </source>
</evidence>
<proteinExistence type="predicted"/>
<reference evidence="2 3" key="1">
    <citation type="submission" date="2024-04" db="EMBL/GenBank/DDBJ databases">
        <title>Isolation of an actinomycete strain from pig manure.</title>
        <authorList>
            <person name="Gong T."/>
            <person name="Yu Z."/>
            <person name="An M."/>
            <person name="Wei C."/>
            <person name="Yang W."/>
            <person name="Liu L."/>
        </authorList>
    </citation>
    <scope>NUCLEOTIDE SEQUENCE [LARGE SCALE GENOMIC DNA]</scope>
    <source>
        <strain evidence="2 3">ZF39</strain>
    </source>
</reference>
<dbReference type="InterPro" id="IPR016040">
    <property type="entry name" value="NAD(P)-bd_dom"/>
</dbReference>
<dbReference type="Proteomes" id="UP001442841">
    <property type="component" value="Chromosome"/>
</dbReference>
<dbReference type="Pfam" id="PF13460">
    <property type="entry name" value="NAD_binding_10"/>
    <property type="match status" value="1"/>
</dbReference>
<dbReference type="PANTHER" id="PTHR15020:SF50">
    <property type="entry name" value="UPF0659 PROTEIN YMR090W"/>
    <property type="match status" value="1"/>
</dbReference>
<dbReference type="RefSeq" id="WP_425307822.1">
    <property type="nucleotide sequence ID" value="NZ_CP154795.1"/>
</dbReference>
<keyword evidence="3" id="KW-1185">Reference proteome</keyword>
<gene>
    <name evidence="2" type="ORF">AADG42_03400</name>
</gene>
<name>A0ABZ3FNE6_9ACTN</name>
<accession>A0ABZ3FNE6</accession>
<feature type="domain" description="NAD(P)-binding" evidence="1">
    <location>
        <begin position="7"/>
        <end position="189"/>
    </location>
</feature>
<organism evidence="2 3">
    <name type="scientific">Ammonicoccus fulvus</name>
    <dbReference type="NCBI Taxonomy" id="3138240"/>
    <lineage>
        <taxon>Bacteria</taxon>
        <taxon>Bacillati</taxon>
        <taxon>Actinomycetota</taxon>
        <taxon>Actinomycetes</taxon>
        <taxon>Propionibacteriales</taxon>
        <taxon>Propionibacteriaceae</taxon>
        <taxon>Ammonicoccus</taxon>
    </lineage>
</organism>
<dbReference type="PANTHER" id="PTHR15020">
    <property type="entry name" value="FLAVIN REDUCTASE-RELATED"/>
    <property type="match status" value="1"/>
</dbReference>
<evidence type="ECO:0000313" key="3">
    <source>
        <dbReference type="Proteomes" id="UP001442841"/>
    </source>
</evidence>
<dbReference type="CDD" id="cd05243">
    <property type="entry name" value="SDR_a5"/>
    <property type="match status" value="1"/>
</dbReference>